<proteinExistence type="predicted"/>
<keyword evidence="1" id="KW-0472">Membrane</keyword>
<keyword evidence="1" id="KW-1133">Transmembrane helix</keyword>
<dbReference type="Proteomes" id="UP000515832">
    <property type="component" value="Segment"/>
</dbReference>
<protein>
    <submittedName>
        <fullName evidence="2">Uncharacterized protein</fullName>
    </submittedName>
</protein>
<evidence type="ECO:0000313" key="3">
    <source>
        <dbReference type="Proteomes" id="UP000515832"/>
    </source>
</evidence>
<name>A0A7G7WXM4_9CAUD</name>
<sequence>MQSSGERHMIEEIRSPWLRRPLTIVAVVAAYIFLGVLAIGYTTASMALAFWQSCKDIAGIVKDLNENEIARAWNGRMKNEEEEQ</sequence>
<keyword evidence="3" id="KW-1185">Reference proteome</keyword>
<gene>
    <name evidence="2" type="ORF">P9VFCI_024</name>
</gene>
<evidence type="ECO:0000256" key="1">
    <source>
        <dbReference type="SAM" id="Phobius"/>
    </source>
</evidence>
<organism evidence="2 3">
    <name type="scientific">Rhizobium phage P9VFCI</name>
    <dbReference type="NCBI Taxonomy" id="2763531"/>
    <lineage>
        <taxon>Viruses</taxon>
        <taxon>Duplodnaviria</taxon>
        <taxon>Heunggongvirae</taxon>
        <taxon>Uroviricota</taxon>
        <taxon>Caudoviricetes</taxon>
        <taxon>Pootjesviridae</taxon>
        <taxon>Innesvirus</taxon>
        <taxon>Innesvirus P9VFCI</taxon>
    </lineage>
</organism>
<accession>A0A7G7WXM4</accession>
<feature type="transmembrane region" description="Helical" evidence="1">
    <location>
        <begin position="21"/>
        <end position="41"/>
    </location>
</feature>
<dbReference type="EMBL" id="MT778839">
    <property type="protein sequence ID" value="QNH71968.1"/>
    <property type="molecule type" value="Genomic_DNA"/>
</dbReference>
<keyword evidence="1" id="KW-0812">Transmembrane</keyword>
<reference evidence="2 3" key="1">
    <citation type="submission" date="2020-07" db="EMBL/GenBank/DDBJ databases">
        <title>Complete genome sequence of Rhizobium leguminosarum bacteriophage vB_RlegM_P9VFCI.</title>
        <authorList>
            <person name="Gunathilake D."/>
            <person name="Bhat S."/>
            <person name="Yost C.K."/>
            <person name="Hynes M.F."/>
        </authorList>
    </citation>
    <scope>NUCLEOTIDE SEQUENCE [LARGE SCALE GENOMIC DNA]</scope>
</reference>
<evidence type="ECO:0000313" key="2">
    <source>
        <dbReference type="EMBL" id="QNH71968.1"/>
    </source>
</evidence>